<proteinExistence type="predicted"/>
<dbReference type="EMBL" id="WIGM01001029">
    <property type="protein sequence ID" value="KAF6806354.1"/>
    <property type="molecule type" value="Genomic_DNA"/>
</dbReference>
<comment type="caution">
    <text evidence="2">The sequence shown here is derived from an EMBL/GenBank/DDBJ whole genome shotgun (WGS) entry which is preliminary data.</text>
</comment>
<dbReference type="AlphaFoldDB" id="A0A8H6J4H0"/>
<dbReference type="Gene3D" id="3.40.710.10">
    <property type="entry name" value="DD-peptidase/beta-lactamase superfamily"/>
    <property type="match status" value="1"/>
</dbReference>
<dbReference type="InterPro" id="IPR052907">
    <property type="entry name" value="Beta-lactamase/esterase"/>
</dbReference>
<protein>
    <submittedName>
        <fullName evidence="2">Beta-lactamase</fullName>
    </submittedName>
</protein>
<dbReference type="OrthoDB" id="5946976at2759"/>
<evidence type="ECO:0000259" key="1">
    <source>
        <dbReference type="Pfam" id="PF00144"/>
    </source>
</evidence>
<gene>
    <name evidence="2" type="ORF">CMUS01_14390</name>
</gene>
<accession>A0A8H6J4H0</accession>
<dbReference type="SUPFAM" id="SSF56601">
    <property type="entry name" value="beta-lactamase/transpeptidase-like"/>
    <property type="match status" value="1"/>
</dbReference>
<dbReference type="PANTHER" id="PTHR43319">
    <property type="entry name" value="BETA-LACTAMASE-RELATED"/>
    <property type="match status" value="1"/>
</dbReference>
<organism evidence="2 3">
    <name type="scientific">Colletotrichum musicola</name>
    <dbReference type="NCBI Taxonomy" id="2175873"/>
    <lineage>
        <taxon>Eukaryota</taxon>
        <taxon>Fungi</taxon>
        <taxon>Dikarya</taxon>
        <taxon>Ascomycota</taxon>
        <taxon>Pezizomycotina</taxon>
        <taxon>Sordariomycetes</taxon>
        <taxon>Hypocreomycetidae</taxon>
        <taxon>Glomerellales</taxon>
        <taxon>Glomerellaceae</taxon>
        <taxon>Colletotrichum</taxon>
        <taxon>Colletotrichum orchidearum species complex</taxon>
    </lineage>
</organism>
<evidence type="ECO:0000313" key="2">
    <source>
        <dbReference type="EMBL" id="KAF6806354.1"/>
    </source>
</evidence>
<dbReference type="Pfam" id="PF00144">
    <property type="entry name" value="Beta-lactamase"/>
    <property type="match status" value="1"/>
</dbReference>
<dbReference type="InterPro" id="IPR012338">
    <property type="entry name" value="Beta-lactam/transpept-like"/>
</dbReference>
<dbReference type="PANTHER" id="PTHR43319:SF3">
    <property type="entry name" value="BETA-LACTAMASE-RELATED DOMAIN-CONTAINING PROTEIN"/>
    <property type="match status" value="1"/>
</dbReference>
<name>A0A8H6J4H0_9PEZI</name>
<feature type="domain" description="Beta-lactamase-related" evidence="1">
    <location>
        <begin position="15"/>
        <end position="366"/>
    </location>
</feature>
<keyword evidence="3" id="KW-1185">Reference proteome</keyword>
<evidence type="ECO:0000313" key="3">
    <source>
        <dbReference type="Proteomes" id="UP000639643"/>
    </source>
</evidence>
<reference evidence="2" key="1">
    <citation type="journal article" date="2020" name="Phytopathology">
        <title>Genome Sequence Resources of Colletotrichum truncatum, C. plurivorum, C. musicola, and C. sojae: Four Species Pathogenic to Soybean (Glycine max).</title>
        <authorList>
            <person name="Rogerio F."/>
            <person name="Boufleur T.R."/>
            <person name="Ciampi-Guillardi M."/>
            <person name="Sukno S.A."/>
            <person name="Thon M.R."/>
            <person name="Massola Junior N.S."/>
            <person name="Baroncelli R."/>
        </authorList>
    </citation>
    <scope>NUCLEOTIDE SEQUENCE</scope>
    <source>
        <strain evidence="2">LFN0074</strain>
    </source>
</reference>
<dbReference type="Proteomes" id="UP000639643">
    <property type="component" value="Unassembled WGS sequence"/>
</dbReference>
<sequence length="393" mass="42351">MAQVNGTCDPKFEGVRAKFDELLKSGEELGASFAVTIDGKDVINLWGGFADPERSRPWTEDTIVNVYSTTKTVCALAILMLIDEGRLSPNDKVAKHWPEFAVNGKQDIEVRHLISHTSGLAVFEEPITIEELCDLQLATSRLEAQAPRWEPGTASGYGAWTYGYPVGELIRRITGQSLTGFVAQKIAGPLGADFQIGAKEADWPRVAQLVPPTIPAPPPGSSDWGPKPGTTAALMFNPLPNASFGNTAPWRRAEIGAANGHTNAAALARIWSRAATLGDDDERRLLSRETVDLIFREQSYGPDLVLGPVIRFGCGLGLRGSGDSLVDSWMPEGRICFWGGWGGSLVINDVDRRITIAYTMNKMSNSTAGNDAVISYIAEVYKALGVPIPGGPK</sequence>
<dbReference type="InterPro" id="IPR001466">
    <property type="entry name" value="Beta-lactam-related"/>
</dbReference>